<accession>A0ABP8I226</accession>
<evidence type="ECO:0008006" key="3">
    <source>
        <dbReference type="Google" id="ProtNLM"/>
    </source>
</evidence>
<gene>
    <name evidence="1" type="ORF">GCM10023185_06880</name>
</gene>
<comment type="caution">
    <text evidence="1">The sequence shown here is derived from an EMBL/GenBank/DDBJ whole genome shotgun (WGS) entry which is preliminary data.</text>
</comment>
<dbReference type="RefSeq" id="WP_345233843.1">
    <property type="nucleotide sequence ID" value="NZ_BAABGZ010000010.1"/>
</dbReference>
<reference evidence="2" key="1">
    <citation type="journal article" date="2019" name="Int. J. Syst. Evol. Microbiol.">
        <title>The Global Catalogue of Microorganisms (GCM) 10K type strain sequencing project: providing services to taxonomists for standard genome sequencing and annotation.</title>
        <authorList>
            <consortium name="The Broad Institute Genomics Platform"/>
            <consortium name="The Broad Institute Genome Sequencing Center for Infectious Disease"/>
            <person name="Wu L."/>
            <person name="Ma J."/>
        </authorList>
    </citation>
    <scope>NUCLEOTIDE SEQUENCE [LARGE SCALE GENOMIC DNA]</scope>
    <source>
        <strain evidence="2">JCM 17923</strain>
    </source>
</reference>
<protein>
    <recommendedName>
        <fullName evidence="3">Holin</fullName>
    </recommendedName>
</protein>
<evidence type="ECO:0000313" key="2">
    <source>
        <dbReference type="Proteomes" id="UP001501153"/>
    </source>
</evidence>
<dbReference type="Proteomes" id="UP001501153">
    <property type="component" value="Unassembled WGS sequence"/>
</dbReference>
<name>A0ABP8I226_9BACT</name>
<proteinExistence type="predicted"/>
<keyword evidence="2" id="KW-1185">Reference proteome</keyword>
<organism evidence="1 2">
    <name type="scientific">Hymenobacter saemangeumensis</name>
    <dbReference type="NCBI Taxonomy" id="1084522"/>
    <lineage>
        <taxon>Bacteria</taxon>
        <taxon>Pseudomonadati</taxon>
        <taxon>Bacteroidota</taxon>
        <taxon>Cytophagia</taxon>
        <taxon>Cytophagales</taxon>
        <taxon>Hymenobacteraceae</taxon>
        <taxon>Hymenobacter</taxon>
    </lineage>
</organism>
<sequence length="79" mass="8750">MKTLLTRFFAPTPAFWVRVRNLTVAVAAVAEFVLHYEATPEQWLPLLKTVATIAATVAFVAQLTCKDSPTSPLPEHAQR</sequence>
<dbReference type="EMBL" id="BAABGZ010000010">
    <property type="protein sequence ID" value="GAA4349829.1"/>
    <property type="molecule type" value="Genomic_DNA"/>
</dbReference>
<evidence type="ECO:0000313" key="1">
    <source>
        <dbReference type="EMBL" id="GAA4349829.1"/>
    </source>
</evidence>